<dbReference type="AlphaFoldDB" id="A0A3L6S3M7"/>
<dbReference type="PANTHER" id="PTHR34709:SF28">
    <property type="entry name" value="OS08G0272601 PROTEIN"/>
    <property type="match status" value="1"/>
</dbReference>
<dbReference type="InterPro" id="IPR036047">
    <property type="entry name" value="F-box-like_dom_sf"/>
</dbReference>
<sequence length="492" mass="52963">MDSTAAAGEADRISGLDDDVLLGVLGMVADVRDAARTAALSRRWVGLWTRAPALRFASRPVPREPDEYEDGDEEDDDRHRDDDGEKGSGADQQPLVIIDELLPSPARLETMHLALGDAGLRLPTTMKFASLTDLSLESIKIARGGAHLLARLVSPANCPRLQKLRMINLRLFPYHDMQLDADVLSELWVEGVNVRSLELRTPSLRVLHIDTCCNKLLRVSAPRLEELTFFQLGRPPSRLEVDGRKTGSDLWAADTVAAPLARRLDLGAWRGGRSKAWVLTGGGTAASSATENTSVAARFEAGVEEQAHVLDWFRVSGVWRSPGSGRRRRNTSRSVTAAWRSACSRSQFVQAAAAHVHDGAGGREEVTALDAWPCLAPRPAHGVEANEVAGAVQVQVPVSARCSRMVAAAYAAVHAASSLRTGAAGKLRAALELLARWTGTSKSKMPIFFFLINCKMSISSVHDQLSSVSSKGTAGSASCEESGEGSCHPRQS</sequence>
<reference evidence="3" key="1">
    <citation type="journal article" date="2019" name="Nat. Commun.">
        <title>The genome of broomcorn millet.</title>
        <authorList>
            <person name="Zou C."/>
            <person name="Miki D."/>
            <person name="Li D."/>
            <person name="Tang Q."/>
            <person name="Xiao L."/>
            <person name="Rajput S."/>
            <person name="Deng P."/>
            <person name="Jia W."/>
            <person name="Huang R."/>
            <person name="Zhang M."/>
            <person name="Sun Y."/>
            <person name="Hu J."/>
            <person name="Fu X."/>
            <person name="Schnable P.S."/>
            <person name="Li F."/>
            <person name="Zhang H."/>
            <person name="Feng B."/>
            <person name="Zhu X."/>
            <person name="Liu R."/>
            <person name="Schnable J.C."/>
            <person name="Zhu J.-K."/>
            <person name="Zhang H."/>
        </authorList>
    </citation>
    <scope>NUCLEOTIDE SEQUENCE [LARGE SCALE GENOMIC DNA]</scope>
</reference>
<dbReference type="EMBL" id="PQIB02000006">
    <property type="protein sequence ID" value="RLN13229.1"/>
    <property type="molecule type" value="Genomic_DNA"/>
</dbReference>
<evidence type="ECO:0000313" key="2">
    <source>
        <dbReference type="EMBL" id="RLN13229.1"/>
    </source>
</evidence>
<evidence type="ECO:0000313" key="3">
    <source>
        <dbReference type="Proteomes" id="UP000275267"/>
    </source>
</evidence>
<organism evidence="2 3">
    <name type="scientific">Panicum miliaceum</name>
    <name type="common">Proso millet</name>
    <name type="synonym">Broomcorn millet</name>
    <dbReference type="NCBI Taxonomy" id="4540"/>
    <lineage>
        <taxon>Eukaryota</taxon>
        <taxon>Viridiplantae</taxon>
        <taxon>Streptophyta</taxon>
        <taxon>Embryophyta</taxon>
        <taxon>Tracheophyta</taxon>
        <taxon>Spermatophyta</taxon>
        <taxon>Magnoliopsida</taxon>
        <taxon>Liliopsida</taxon>
        <taxon>Poales</taxon>
        <taxon>Poaceae</taxon>
        <taxon>PACMAD clade</taxon>
        <taxon>Panicoideae</taxon>
        <taxon>Panicodae</taxon>
        <taxon>Paniceae</taxon>
        <taxon>Panicinae</taxon>
        <taxon>Panicum</taxon>
        <taxon>Panicum sect. Panicum</taxon>
    </lineage>
</organism>
<dbReference type="OrthoDB" id="695956at2759"/>
<feature type="region of interest" description="Disordered" evidence="1">
    <location>
        <begin position="471"/>
        <end position="492"/>
    </location>
</feature>
<accession>A0A3L6S3M7</accession>
<comment type="caution">
    <text evidence="2">The sequence shown here is derived from an EMBL/GenBank/DDBJ whole genome shotgun (WGS) entry which is preliminary data.</text>
</comment>
<keyword evidence="3" id="KW-1185">Reference proteome</keyword>
<protein>
    <submittedName>
        <fullName evidence="2">Uncharacterized protein</fullName>
    </submittedName>
</protein>
<dbReference type="Proteomes" id="UP000275267">
    <property type="component" value="Unassembled WGS sequence"/>
</dbReference>
<feature type="compositionally biased region" description="Acidic residues" evidence="1">
    <location>
        <begin position="66"/>
        <end position="76"/>
    </location>
</feature>
<feature type="compositionally biased region" description="Low complexity" evidence="1">
    <location>
        <begin position="471"/>
        <end position="486"/>
    </location>
</feature>
<gene>
    <name evidence="2" type="ORF">C2845_PM09G03790</name>
</gene>
<proteinExistence type="predicted"/>
<feature type="compositionally biased region" description="Basic and acidic residues" evidence="1">
    <location>
        <begin position="77"/>
        <end position="88"/>
    </location>
</feature>
<dbReference type="SUPFAM" id="SSF81383">
    <property type="entry name" value="F-box domain"/>
    <property type="match status" value="1"/>
</dbReference>
<feature type="region of interest" description="Disordered" evidence="1">
    <location>
        <begin position="58"/>
        <end position="94"/>
    </location>
</feature>
<evidence type="ECO:0000256" key="1">
    <source>
        <dbReference type="SAM" id="MobiDB-lite"/>
    </source>
</evidence>
<dbReference type="InterPro" id="IPR055312">
    <property type="entry name" value="FBL15-like"/>
</dbReference>
<dbReference type="PANTHER" id="PTHR34709">
    <property type="entry name" value="OS10G0396666 PROTEIN"/>
    <property type="match status" value="1"/>
</dbReference>
<name>A0A3L6S3M7_PANMI</name>